<protein>
    <submittedName>
        <fullName evidence="5">Short-chain dehydrogenase</fullName>
    </submittedName>
</protein>
<name>A0A1M6XN61_PSETH</name>
<dbReference type="RefSeq" id="WP_073458909.1">
    <property type="nucleotide sequence ID" value="NZ_CALGVN010000041.1"/>
</dbReference>
<dbReference type="InterPro" id="IPR002347">
    <property type="entry name" value="SDR_fam"/>
</dbReference>
<sequence length="293" mass="31530">MPTQQEVFGGGTAVVTGAGSGIGEGLARYLAGRLDMHVVLTDVDEVGVHRVTDEIVRSGGRAQCHVVDVRDADAMTDLAERVHDAHGPVRLLINNAGVEQFGYLWDVPLDRWRRVLDINISGVFHGIRAFLPRMIAAAERSHVLTMASVGSVTAVPMQAPYILSKHAVLAMTECLHQELAEIGANVAVAAVLPAMVASNIFERAGGVDSGDLAAVERHRERMREAMSHAISPAEAAEQIMEQAARGEFFIVTQPEIVLSAMAERANRLLGRTPPPPFRSRFQQHDTPSGSPVG</sequence>
<evidence type="ECO:0000256" key="1">
    <source>
        <dbReference type="ARBA" id="ARBA00006484"/>
    </source>
</evidence>
<dbReference type="OrthoDB" id="3542748at2"/>
<dbReference type="InterPro" id="IPR036291">
    <property type="entry name" value="NAD(P)-bd_dom_sf"/>
</dbReference>
<gene>
    <name evidence="5" type="ORF">SAMN05443637_117103</name>
</gene>
<evidence type="ECO:0000313" key="5">
    <source>
        <dbReference type="EMBL" id="SHL07442.1"/>
    </source>
</evidence>
<dbReference type="GO" id="GO:0016020">
    <property type="term" value="C:membrane"/>
    <property type="evidence" value="ECO:0007669"/>
    <property type="project" value="TreeGrafter"/>
</dbReference>
<dbReference type="CDD" id="cd05233">
    <property type="entry name" value="SDR_c"/>
    <property type="match status" value="1"/>
</dbReference>
<dbReference type="AlphaFoldDB" id="A0A1M6XN61"/>
<dbReference type="EMBL" id="FRAP01000017">
    <property type="protein sequence ID" value="SHL07442.1"/>
    <property type="molecule type" value="Genomic_DNA"/>
</dbReference>
<proteinExistence type="inferred from homology"/>
<dbReference type="Gene3D" id="3.40.50.720">
    <property type="entry name" value="NAD(P)-binding Rossmann-like Domain"/>
    <property type="match status" value="1"/>
</dbReference>
<dbReference type="SUPFAM" id="SSF51735">
    <property type="entry name" value="NAD(P)-binding Rossmann-fold domains"/>
    <property type="match status" value="1"/>
</dbReference>
<keyword evidence="2" id="KW-0560">Oxidoreductase</keyword>
<dbReference type="PANTHER" id="PTHR44196">
    <property type="entry name" value="DEHYDROGENASE/REDUCTASE SDR FAMILY MEMBER 7B"/>
    <property type="match status" value="1"/>
</dbReference>
<dbReference type="PRINTS" id="PR00080">
    <property type="entry name" value="SDRFAMILY"/>
</dbReference>
<keyword evidence="6" id="KW-1185">Reference proteome</keyword>
<dbReference type="STRING" id="1848.SAMN05443637_117103"/>
<evidence type="ECO:0000256" key="3">
    <source>
        <dbReference type="RuleBase" id="RU000363"/>
    </source>
</evidence>
<dbReference type="PRINTS" id="PR00081">
    <property type="entry name" value="GDHRDH"/>
</dbReference>
<reference evidence="5 6" key="1">
    <citation type="submission" date="2016-11" db="EMBL/GenBank/DDBJ databases">
        <authorList>
            <person name="Jaros S."/>
            <person name="Januszkiewicz K."/>
            <person name="Wedrychowicz H."/>
        </authorList>
    </citation>
    <scope>NUCLEOTIDE SEQUENCE [LARGE SCALE GENOMIC DNA]</scope>
    <source>
        <strain evidence="5 6">DSM 43832</strain>
    </source>
</reference>
<organism evidence="5 6">
    <name type="scientific">Pseudonocardia thermophila</name>
    <dbReference type="NCBI Taxonomy" id="1848"/>
    <lineage>
        <taxon>Bacteria</taxon>
        <taxon>Bacillati</taxon>
        <taxon>Actinomycetota</taxon>
        <taxon>Actinomycetes</taxon>
        <taxon>Pseudonocardiales</taxon>
        <taxon>Pseudonocardiaceae</taxon>
        <taxon>Pseudonocardia</taxon>
    </lineage>
</organism>
<comment type="similarity">
    <text evidence="1 3">Belongs to the short-chain dehydrogenases/reductases (SDR) family.</text>
</comment>
<dbReference type="Proteomes" id="UP000184363">
    <property type="component" value="Unassembled WGS sequence"/>
</dbReference>
<feature type="compositionally biased region" description="Polar residues" evidence="4">
    <location>
        <begin position="284"/>
        <end position="293"/>
    </location>
</feature>
<evidence type="ECO:0000256" key="2">
    <source>
        <dbReference type="ARBA" id="ARBA00023002"/>
    </source>
</evidence>
<dbReference type="Pfam" id="PF00106">
    <property type="entry name" value="adh_short"/>
    <property type="match status" value="1"/>
</dbReference>
<dbReference type="GO" id="GO:0016491">
    <property type="term" value="F:oxidoreductase activity"/>
    <property type="evidence" value="ECO:0007669"/>
    <property type="project" value="UniProtKB-KW"/>
</dbReference>
<evidence type="ECO:0000313" key="6">
    <source>
        <dbReference type="Proteomes" id="UP000184363"/>
    </source>
</evidence>
<feature type="region of interest" description="Disordered" evidence="4">
    <location>
        <begin position="268"/>
        <end position="293"/>
    </location>
</feature>
<dbReference type="PANTHER" id="PTHR44196:SF1">
    <property type="entry name" value="DEHYDROGENASE_REDUCTASE SDR FAMILY MEMBER 7B"/>
    <property type="match status" value="1"/>
</dbReference>
<accession>A0A1M6XN61</accession>
<evidence type="ECO:0000256" key="4">
    <source>
        <dbReference type="SAM" id="MobiDB-lite"/>
    </source>
</evidence>